<accession>A0ACC1SBM3</accession>
<evidence type="ECO:0000313" key="1">
    <source>
        <dbReference type="EMBL" id="KAJ3536166.1"/>
    </source>
</evidence>
<dbReference type="Proteomes" id="UP001148629">
    <property type="component" value="Unassembled WGS sequence"/>
</dbReference>
<proteinExistence type="predicted"/>
<organism evidence="1 2">
    <name type="scientific">Fusarium decemcellulare</name>
    <dbReference type="NCBI Taxonomy" id="57161"/>
    <lineage>
        <taxon>Eukaryota</taxon>
        <taxon>Fungi</taxon>
        <taxon>Dikarya</taxon>
        <taxon>Ascomycota</taxon>
        <taxon>Pezizomycotina</taxon>
        <taxon>Sordariomycetes</taxon>
        <taxon>Hypocreomycetidae</taxon>
        <taxon>Hypocreales</taxon>
        <taxon>Nectriaceae</taxon>
        <taxon>Fusarium</taxon>
        <taxon>Fusarium decemcellulare species complex</taxon>
    </lineage>
</organism>
<protein>
    <submittedName>
        <fullName evidence="1">Uncharacterized protein</fullName>
    </submittedName>
</protein>
<evidence type="ECO:0000313" key="2">
    <source>
        <dbReference type="Proteomes" id="UP001148629"/>
    </source>
</evidence>
<comment type="caution">
    <text evidence="1">The sequence shown here is derived from an EMBL/GenBank/DDBJ whole genome shotgun (WGS) entry which is preliminary data.</text>
</comment>
<reference evidence="1" key="1">
    <citation type="submission" date="2022-08" db="EMBL/GenBank/DDBJ databases">
        <title>Genome Sequence of Fusarium decemcellulare.</title>
        <authorList>
            <person name="Buettner E."/>
        </authorList>
    </citation>
    <scope>NUCLEOTIDE SEQUENCE</scope>
    <source>
        <strain evidence="1">Babe19</strain>
    </source>
</reference>
<gene>
    <name evidence="1" type="ORF">NM208_g6838</name>
</gene>
<dbReference type="EMBL" id="JANRMS010000661">
    <property type="protein sequence ID" value="KAJ3536166.1"/>
    <property type="molecule type" value="Genomic_DNA"/>
</dbReference>
<name>A0ACC1SBM3_9HYPO</name>
<sequence>MIKNGWSQAPHIGPLNSGGDCVLTNVPDSIARVDSTAYFTTQRPGTSQFRLYLCHRLQAFVLLALQRCGITPQTCSPAACMFLLQDVDLDFQYGSDPYYVVNAAIIFEANRLLDRALNWGAFVVLPNSQLAWRTQVMNVHFQNLDTGLSWVFAMRKRITSMQTPENLAQESITMPRTPSMSASP</sequence>
<keyword evidence="2" id="KW-1185">Reference proteome</keyword>